<evidence type="ECO:0000256" key="1">
    <source>
        <dbReference type="SAM" id="MobiDB-lite"/>
    </source>
</evidence>
<dbReference type="Proteomes" id="UP001340816">
    <property type="component" value="Chromosome"/>
</dbReference>
<feature type="compositionally biased region" description="Low complexity" evidence="1">
    <location>
        <begin position="71"/>
        <end position="85"/>
    </location>
</feature>
<protein>
    <submittedName>
        <fullName evidence="2">Uncharacterized protein</fullName>
    </submittedName>
</protein>
<evidence type="ECO:0000313" key="3">
    <source>
        <dbReference type="Proteomes" id="UP001340816"/>
    </source>
</evidence>
<keyword evidence="3" id="KW-1185">Reference proteome</keyword>
<dbReference type="EMBL" id="CP109135">
    <property type="protein sequence ID" value="WSD13522.1"/>
    <property type="molecule type" value="Genomic_DNA"/>
</dbReference>
<evidence type="ECO:0000313" key="2">
    <source>
        <dbReference type="EMBL" id="WSD13522.1"/>
    </source>
</evidence>
<reference evidence="2 3" key="1">
    <citation type="submission" date="2022-10" db="EMBL/GenBank/DDBJ databases">
        <title>The complete genomes of actinobacterial strains from the NBC collection.</title>
        <authorList>
            <person name="Joergensen T.S."/>
            <person name="Alvarez Arevalo M."/>
            <person name="Sterndorff E.B."/>
            <person name="Faurdal D."/>
            <person name="Vuksanovic O."/>
            <person name="Mourched A.-S."/>
            <person name="Charusanti P."/>
            <person name="Shaw S."/>
            <person name="Blin K."/>
            <person name="Weber T."/>
        </authorList>
    </citation>
    <scope>NUCLEOTIDE SEQUENCE [LARGE SCALE GENOMIC DNA]</scope>
    <source>
        <strain evidence="2 3">NBC 01752</strain>
    </source>
</reference>
<sequence>MILGLLRSERGDRLVDEGQRLCELLAVQAGLGEIGECARPVVGLAARPEERQRPFQPLPRLGPPLKPAQRATASTSAGFAGAATSRPAILRTSPSADSQAHFPASLAIPEPTAPSTPATAATDMGSSIPHSPFPTP</sequence>
<name>A0ABZ1H4S1_STRPH</name>
<proteinExistence type="predicted"/>
<organism evidence="2 3">
    <name type="scientific">Streptomyces phaeochromogenes</name>
    <dbReference type="NCBI Taxonomy" id="1923"/>
    <lineage>
        <taxon>Bacteria</taxon>
        <taxon>Bacillati</taxon>
        <taxon>Actinomycetota</taxon>
        <taxon>Actinomycetes</taxon>
        <taxon>Kitasatosporales</taxon>
        <taxon>Streptomycetaceae</taxon>
        <taxon>Streptomyces</taxon>
        <taxon>Streptomyces phaeochromogenes group</taxon>
    </lineage>
</organism>
<gene>
    <name evidence="2" type="ORF">OHB35_09890</name>
</gene>
<dbReference type="RefSeq" id="WP_326758468.1">
    <property type="nucleotide sequence ID" value="NZ_CP109135.1"/>
</dbReference>
<feature type="region of interest" description="Disordered" evidence="1">
    <location>
        <begin position="48"/>
        <end position="136"/>
    </location>
</feature>
<feature type="compositionally biased region" description="Pro residues" evidence="1">
    <location>
        <begin position="56"/>
        <end position="66"/>
    </location>
</feature>
<feature type="compositionally biased region" description="Low complexity" evidence="1">
    <location>
        <begin position="109"/>
        <end position="122"/>
    </location>
</feature>
<accession>A0ABZ1H4S1</accession>